<dbReference type="KEGG" id="vg:22807803"/>
<organism evidence="1 2">
    <name type="scientific">Shigella phage pSf-2</name>
    <dbReference type="NCBI Taxonomy" id="1572702"/>
    <lineage>
        <taxon>Viruses</taxon>
        <taxon>Duplodnaviria</taxon>
        <taxon>Heunggongvirae</taxon>
        <taxon>Uroviricota</taxon>
        <taxon>Caudoviricetes</taxon>
        <taxon>Drexlerviridae</taxon>
        <taxon>Tunavirinae</taxon>
        <taxon>Tunavirus</taxon>
        <taxon>Tunavirus PSf2</taxon>
    </lineage>
</organism>
<protein>
    <submittedName>
        <fullName evidence="1">Uncharacterized protein</fullName>
    </submittedName>
</protein>
<gene>
    <name evidence="1" type="ORF">pSf2_077</name>
</gene>
<dbReference type="Proteomes" id="UP000030926">
    <property type="component" value="Segment"/>
</dbReference>
<dbReference type="GeneID" id="22807803"/>
<name>A0A0A7NV36_9CAUD</name>
<keyword evidence="2" id="KW-1185">Reference proteome</keyword>
<accession>A0A0A7NV36</accession>
<dbReference type="RefSeq" id="YP_009113015.1">
    <property type="nucleotide sequence ID" value="NC_026010.1"/>
</dbReference>
<evidence type="ECO:0000313" key="1">
    <source>
        <dbReference type="EMBL" id="AIZ95102.1"/>
    </source>
</evidence>
<sequence>MSDNIYRVVAISRKTQKSVVAYMGNSAIEATDDFELLKNNEGFMNTFRVRLERLEPVIIDEARKLS</sequence>
<dbReference type="OrthoDB" id="23295at10239"/>
<proteinExistence type="predicted"/>
<dbReference type="EMBL" id="KP085586">
    <property type="protein sequence ID" value="AIZ95102.1"/>
    <property type="molecule type" value="Genomic_DNA"/>
</dbReference>
<evidence type="ECO:0000313" key="2">
    <source>
        <dbReference type="Proteomes" id="UP000030926"/>
    </source>
</evidence>
<reference evidence="1 2" key="2">
    <citation type="journal article" date="2016" name="Curr. Microbiol.">
        <title>Isolation and Comparative Genomic Analysis of T1-Like Shigella Bacteriophage pSf-2.</title>
        <authorList>
            <person name="Jun J.W."/>
            <person name="Kim H.J."/>
            <person name="Yun S.K."/>
            <person name="Chai J.Y."/>
            <person name="Lee B.C."/>
            <person name="Park S.C."/>
        </authorList>
    </citation>
    <scope>NUCLEOTIDE SEQUENCE [LARGE SCALE GENOMIC DNA]</scope>
</reference>
<reference evidence="2" key="1">
    <citation type="submission" date="2014-10" db="EMBL/GenBank/DDBJ databases">
        <title>Characterization and complete genome sequence of the Shigella flexneri bacteriophage pSf-2.</title>
        <authorList>
            <person name="Jun J.W."/>
            <person name="Park S.C."/>
        </authorList>
    </citation>
    <scope>NUCLEOTIDE SEQUENCE [LARGE SCALE GENOMIC DNA]</scope>
</reference>